<dbReference type="PANTHER" id="PTHR33067:SF35">
    <property type="entry name" value="ASPARTIC PEPTIDASE DDI1-TYPE DOMAIN-CONTAINING PROTEIN"/>
    <property type="match status" value="1"/>
</dbReference>
<dbReference type="Proteomes" id="UP001151760">
    <property type="component" value="Unassembled WGS sequence"/>
</dbReference>
<dbReference type="InterPro" id="IPR021109">
    <property type="entry name" value="Peptidase_aspartic_dom_sf"/>
</dbReference>
<dbReference type="EMBL" id="BQNB010019992">
    <property type="protein sequence ID" value="GJT91164.1"/>
    <property type="molecule type" value="Genomic_DNA"/>
</dbReference>
<evidence type="ECO:0000313" key="2">
    <source>
        <dbReference type="EMBL" id="GJT91164.1"/>
    </source>
</evidence>
<reference evidence="2" key="2">
    <citation type="submission" date="2022-01" db="EMBL/GenBank/DDBJ databases">
        <authorList>
            <person name="Yamashiro T."/>
            <person name="Shiraishi A."/>
            <person name="Satake H."/>
            <person name="Nakayama K."/>
        </authorList>
    </citation>
    <scope>NUCLEOTIDE SEQUENCE</scope>
</reference>
<comment type="caution">
    <text evidence="2">The sequence shown here is derived from an EMBL/GenBank/DDBJ whole genome shotgun (WGS) entry which is preliminary data.</text>
</comment>
<dbReference type="PANTHER" id="PTHR33067">
    <property type="entry name" value="RNA-DIRECTED DNA POLYMERASE-RELATED"/>
    <property type="match status" value="1"/>
</dbReference>
<name>A0ABQ5HTP3_9ASTR</name>
<dbReference type="GO" id="GO:0003964">
    <property type="term" value="F:RNA-directed DNA polymerase activity"/>
    <property type="evidence" value="ECO:0007669"/>
    <property type="project" value="UniProtKB-KW"/>
</dbReference>
<keyword evidence="2" id="KW-0808">Transferase</keyword>
<feature type="region of interest" description="Disordered" evidence="1">
    <location>
        <begin position="163"/>
        <end position="238"/>
    </location>
</feature>
<accession>A0ABQ5HTP3</accession>
<dbReference type="CDD" id="cd00303">
    <property type="entry name" value="retropepsin_like"/>
    <property type="match status" value="1"/>
</dbReference>
<feature type="region of interest" description="Disordered" evidence="1">
    <location>
        <begin position="250"/>
        <end position="286"/>
    </location>
</feature>
<keyword evidence="3" id="KW-1185">Reference proteome</keyword>
<organism evidence="2 3">
    <name type="scientific">Tanacetum coccineum</name>
    <dbReference type="NCBI Taxonomy" id="301880"/>
    <lineage>
        <taxon>Eukaryota</taxon>
        <taxon>Viridiplantae</taxon>
        <taxon>Streptophyta</taxon>
        <taxon>Embryophyta</taxon>
        <taxon>Tracheophyta</taxon>
        <taxon>Spermatophyta</taxon>
        <taxon>Magnoliopsida</taxon>
        <taxon>eudicotyledons</taxon>
        <taxon>Gunneridae</taxon>
        <taxon>Pentapetalae</taxon>
        <taxon>asterids</taxon>
        <taxon>campanulids</taxon>
        <taxon>Asterales</taxon>
        <taxon>Asteraceae</taxon>
        <taxon>Asteroideae</taxon>
        <taxon>Anthemideae</taxon>
        <taxon>Anthemidinae</taxon>
        <taxon>Tanacetum</taxon>
    </lineage>
</organism>
<gene>
    <name evidence="2" type="ORF">Tco_1080009</name>
</gene>
<evidence type="ECO:0000313" key="3">
    <source>
        <dbReference type="Proteomes" id="UP001151760"/>
    </source>
</evidence>
<protein>
    <submittedName>
        <fullName evidence="2">Reverse transcriptase domain-containing protein</fullName>
    </submittedName>
</protein>
<keyword evidence="2" id="KW-0548">Nucleotidyltransferase</keyword>
<evidence type="ECO:0000256" key="1">
    <source>
        <dbReference type="SAM" id="MobiDB-lite"/>
    </source>
</evidence>
<sequence>MKQNGVTNDALRLYLFPYLLTHYATAWFDRLSKNSIHTFLWGTFKKKRPEECYDLIENMTAHHNDWDTLAHRGELSSSITSSSSELTALTKQMAEMREDILQMYHSNQQVNSVTPRCETCGGTHSYYEFQAVGGYTQDVYATTGNYNSGGNTYQPQENRNLLSYHSNNFLGPPSFNPPNNQNQGNNQNRFNQGQGFNQNRGQNFNQGQLTKALQERPQGALPSNIVPNLRGEEVEQEPETLMDEVHITNPASTAHVPPPGIQPVSLPKPKEDPKPNPYQPKIPYPSRLDKTKLLDKNDVPKKLGDPEKFLIPCILQDLELANRSVSLGKGIAQDVIVRVDKFNFLADFVVVNFEADPRVPIILGRPFLRTAKALVDLYEEKLTLRVENEQVVFYTDKSSRNNSRDIQSVHCINIIDFSKDKPISGNAIFFSDSLPGSSFPSSPLIETSDSLDPFLLGNEDDNFDPEADLREIKYLLNRDLSTDSSPTTVIDIVDPIFERFTDKPTLVYSSLPGDDDDDLFDLKSDNDEWKKLLYGDHFNDIHSEIKILIDELESPESNVLLS</sequence>
<feature type="compositionally biased region" description="Low complexity" evidence="1">
    <location>
        <begin position="177"/>
        <end position="208"/>
    </location>
</feature>
<reference evidence="2" key="1">
    <citation type="journal article" date="2022" name="Int. J. Mol. Sci.">
        <title>Draft Genome of Tanacetum Coccineum: Genomic Comparison of Closely Related Tanacetum-Family Plants.</title>
        <authorList>
            <person name="Yamashiro T."/>
            <person name="Shiraishi A."/>
            <person name="Nakayama K."/>
            <person name="Satake H."/>
        </authorList>
    </citation>
    <scope>NUCLEOTIDE SEQUENCE</scope>
</reference>
<proteinExistence type="predicted"/>
<dbReference type="Gene3D" id="2.40.70.10">
    <property type="entry name" value="Acid Proteases"/>
    <property type="match status" value="1"/>
</dbReference>
<keyword evidence="2" id="KW-0695">RNA-directed DNA polymerase</keyword>